<sequence length="278" mass="30811">MARAENKETAGPATRLVANVARNMRVQKGWTQEQLGSEIGFTGAAVSAMETCAQPASDQMLVELERVLGGGTGIFEEARTHVRLDKYPAQFKNYALLEQKAVGLSLYATLVVHGLFQTEEYARALIGGGDPPLPEERVEELVEARMSRRVLFNREPVALIELILEESVLRRTIGSEEVMRAQLLYLVECGRRRNVTLQALPLDCGLMGEHAGAYGEMNLVETPEHDHLVYLEPQEEALLIKDPAKVSTYAQRYAKIRAQALGPRESLGLIERLAGDQQ</sequence>
<dbReference type="InterPro" id="IPR010982">
    <property type="entry name" value="Lambda_DNA-bd_dom_sf"/>
</dbReference>
<name>A0A2R4T5J4_9ACTN</name>
<dbReference type="Gene3D" id="1.10.260.40">
    <property type="entry name" value="lambda repressor-like DNA-binding domains"/>
    <property type="match status" value="1"/>
</dbReference>
<dbReference type="Pfam" id="PF01381">
    <property type="entry name" value="HTH_3"/>
    <property type="match status" value="1"/>
</dbReference>
<dbReference type="GO" id="GO:0003677">
    <property type="term" value="F:DNA binding"/>
    <property type="evidence" value="ECO:0007669"/>
    <property type="project" value="InterPro"/>
</dbReference>
<dbReference type="SUPFAM" id="SSF47413">
    <property type="entry name" value="lambda repressor-like DNA-binding domains"/>
    <property type="match status" value="1"/>
</dbReference>
<evidence type="ECO:0000313" key="2">
    <source>
        <dbReference type="EMBL" id="AVZ74366.1"/>
    </source>
</evidence>
<protein>
    <submittedName>
        <fullName evidence="2">Transcriptional regulator</fullName>
    </submittedName>
</protein>
<evidence type="ECO:0000313" key="3">
    <source>
        <dbReference type="Proteomes" id="UP000244201"/>
    </source>
</evidence>
<organism evidence="2 3">
    <name type="scientific">Streptomyces lunaelactis</name>
    <dbReference type="NCBI Taxonomy" id="1535768"/>
    <lineage>
        <taxon>Bacteria</taxon>
        <taxon>Bacillati</taxon>
        <taxon>Actinomycetota</taxon>
        <taxon>Actinomycetes</taxon>
        <taxon>Kitasatosporales</taxon>
        <taxon>Streptomycetaceae</taxon>
        <taxon>Streptomyces</taxon>
    </lineage>
</organism>
<keyword evidence="3" id="KW-1185">Reference proteome</keyword>
<dbReference type="RefSeq" id="WP_108150753.1">
    <property type="nucleotide sequence ID" value="NZ_CP026304.1"/>
</dbReference>
<dbReference type="Proteomes" id="UP000244201">
    <property type="component" value="Chromosome"/>
</dbReference>
<dbReference type="KEGG" id="slk:SLUN_21570"/>
<dbReference type="Pfam" id="PF19054">
    <property type="entry name" value="DUF5753"/>
    <property type="match status" value="1"/>
</dbReference>
<gene>
    <name evidence="2" type="ORF">SLUN_21570</name>
</gene>
<dbReference type="SMART" id="SM00530">
    <property type="entry name" value="HTH_XRE"/>
    <property type="match status" value="1"/>
</dbReference>
<dbReference type="GeneID" id="55657843"/>
<reference evidence="2 3" key="1">
    <citation type="submission" date="2018-01" db="EMBL/GenBank/DDBJ databases">
        <title>Complete genome sequence of Streptomyces lunaelactis MM109T, a Ferroverdin A producer isolated from cave moonmilk deposits.</title>
        <authorList>
            <person name="Naome A."/>
            <person name="Martinet L."/>
            <person name="Maciejewska M."/>
            <person name="Anderssen S."/>
            <person name="Adam D."/>
            <person name="Tenconi E."/>
            <person name="Deflandre B."/>
            <person name="Arguelles-Arias A."/>
            <person name="Calusinska M."/>
            <person name="Copieters W."/>
            <person name="Karim L."/>
            <person name="Hanikenne M."/>
            <person name="Baurain D."/>
            <person name="van Wezel G."/>
            <person name="Smargiasso N."/>
            <person name="de Pauw E."/>
            <person name="Delfosse P."/>
            <person name="Rigali S."/>
        </authorList>
    </citation>
    <scope>NUCLEOTIDE SEQUENCE [LARGE SCALE GENOMIC DNA]</scope>
    <source>
        <strain evidence="2 3">MM109</strain>
    </source>
</reference>
<dbReference type="AlphaFoldDB" id="A0A2R4T5J4"/>
<dbReference type="EMBL" id="CP026304">
    <property type="protein sequence ID" value="AVZ74366.1"/>
    <property type="molecule type" value="Genomic_DNA"/>
</dbReference>
<dbReference type="PROSITE" id="PS50943">
    <property type="entry name" value="HTH_CROC1"/>
    <property type="match status" value="1"/>
</dbReference>
<dbReference type="InterPro" id="IPR043917">
    <property type="entry name" value="DUF5753"/>
</dbReference>
<dbReference type="OrthoDB" id="3669136at2"/>
<dbReference type="InterPro" id="IPR001387">
    <property type="entry name" value="Cro/C1-type_HTH"/>
</dbReference>
<evidence type="ECO:0000259" key="1">
    <source>
        <dbReference type="PROSITE" id="PS50943"/>
    </source>
</evidence>
<dbReference type="CDD" id="cd00093">
    <property type="entry name" value="HTH_XRE"/>
    <property type="match status" value="1"/>
</dbReference>
<accession>A0A2R4T5J4</accession>
<proteinExistence type="predicted"/>
<feature type="domain" description="HTH cro/C1-type" evidence="1">
    <location>
        <begin position="22"/>
        <end position="75"/>
    </location>
</feature>